<reference evidence="1" key="1">
    <citation type="submission" date="2018-02" db="EMBL/GenBank/DDBJ databases">
        <title>Rhizophora mucronata_Transcriptome.</title>
        <authorList>
            <person name="Meera S.P."/>
            <person name="Sreeshan A."/>
            <person name="Augustine A."/>
        </authorList>
    </citation>
    <scope>NUCLEOTIDE SEQUENCE</scope>
    <source>
        <tissue evidence="1">Leaf</tissue>
    </source>
</reference>
<proteinExistence type="predicted"/>
<sequence length="27" mass="2990">MELTKITSISPVSSNVNLAQSIFPHFE</sequence>
<dbReference type="AlphaFoldDB" id="A0A2P2PRY5"/>
<name>A0A2P2PRY5_RHIMU</name>
<evidence type="ECO:0000313" key="1">
    <source>
        <dbReference type="EMBL" id="MBX57500.1"/>
    </source>
</evidence>
<dbReference type="EMBL" id="GGEC01077016">
    <property type="protein sequence ID" value="MBX57500.1"/>
    <property type="molecule type" value="Transcribed_RNA"/>
</dbReference>
<accession>A0A2P2PRY5</accession>
<protein>
    <submittedName>
        <fullName evidence="1">Uncharacterized protein</fullName>
    </submittedName>
</protein>
<organism evidence="1">
    <name type="scientific">Rhizophora mucronata</name>
    <name type="common">Asiatic mangrove</name>
    <dbReference type="NCBI Taxonomy" id="61149"/>
    <lineage>
        <taxon>Eukaryota</taxon>
        <taxon>Viridiplantae</taxon>
        <taxon>Streptophyta</taxon>
        <taxon>Embryophyta</taxon>
        <taxon>Tracheophyta</taxon>
        <taxon>Spermatophyta</taxon>
        <taxon>Magnoliopsida</taxon>
        <taxon>eudicotyledons</taxon>
        <taxon>Gunneridae</taxon>
        <taxon>Pentapetalae</taxon>
        <taxon>rosids</taxon>
        <taxon>fabids</taxon>
        <taxon>Malpighiales</taxon>
        <taxon>Rhizophoraceae</taxon>
        <taxon>Rhizophora</taxon>
    </lineage>
</organism>